<dbReference type="Gene3D" id="1.10.260.40">
    <property type="entry name" value="lambda repressor-like DNA-binding domains"/>
    <property type="match status" value="1"/>
</dbReference>
<dbReference type="GO" id="GO:0003700">
    <property type="term" value="F:DNA-binding transcription factor activity"/>
    <property type="evidence" value="ECO:0007669"/>
    <property type="project" value="TreeGrafter"/>
</dbReference>
<sequence length="153" mass="16965">MSQEPTWKPWPSYGHRLGQNLRDLRRLRGLTQERLGDLAGLARNTISNIERNENNNGQATDPQLSTLYRLAKVLDVPPSVLIPAGDQRVDAICPDSSLNISITWPRAERDTLPFSAAYLQLAKPGDPPEYAVAAPREDLDIDEVDGEQLPPGE</sequence>
<dbReference type="SMART" id="SM00530">
    <property type="entry name" value="HTH_XRE"/>
    <property type="match status" value="1"/>
</dbReference>
<evidence type="ECO:0000256" key="3">
    <source>
        <dbReference type="ARBA" id="ARBA00023163"/>
    </source>
</evidence>
<dbReference type="SUPFAM" id="SSF47413">
    <property type="entry name" value="lambda repressor-like DNA-binding domains"/>
    <property type="match status" value="1"/>
</dbReference>
<dbReference type="Pfam" id="PF01381">
    <property type="entry name" value="HTH_3"/>
    <property type="match status" value="1"/>
</dbReference>
<keyword evidence="2" id="KW-0238">DNA-binding</keyword>
<gene>
    <name evidence="5" type="ORF">CTEST_02755</name>
</gene>
<dbReference type="PATRIC" id="fig|136857.5.peg.542"/>
<dbReference type="InterPro" id="IPR050807">
    <property type="entry name" value="TransReg_Diox_bact_type"/>
</dbReference>
<dbReference type="PROSITE" id="PS50943">
    <property type="entry name" value="HTH_CROC1"/>
    <property type="match status" value="1"/>
</dbReference>
<keyword evidence="6" id="KW-1185">Reference proteome</keyword>
<evidence type="ECO:0000256" key="2">
    <source>
        <dbReference type="ARBA" id="ARBA00023125"/>
    </source>
</evidence>
<dbReference type="PANTHER" id="PTHR46797">
    <property type="entry name" value="HTH-TYPE TRANSCRIPTIONAL REGULATOR"/>
    <property type="match status" value="1"/>
</dbReference>
<dbReference type="PANTHER" id="PTHR46797:SF23">
    <property type="entry name" value="HTH-TYPE TRANSCRIPTIONAL REGULATOR SUTR"/>
    <property type="match status" value="1"/>
</dbReference>
<evidence type="ECO:0000256" key="1">
    <source>
        <dbReference type="ARBA" id="ARBA00023015"/>
    </source>
</evidence>
<keyword evidence="1" id="KW-0805">Transcription regulation</keyword>
<protein>
    <submittedName>
        <fullName evidence="5">DNA binding protein with helix-turn-helix domain</fullName>
    </submittedName>
</protein>
<dbReference type="EMBL" id="CP011545">
    <property type="protein sequence ID" value="AKK08006.1"/>
    <property type="molecule type" value="Genomic_DNA"/>
</dbReference>
<organism evidence="5 6">
    <name type="scientific">Corynebacterium testudinoris</name>
    <dbReference type="NCBI Taxonomy" id="136857"/>
    <lineage>
        <taxon>Bacteria</taxon>
        <taxon>Bacillati</taxon>
        <taxon>Actinomycetota</taxon>
        <taxon>Actinomycetes</taxon>
        <taxon>Mycobacteriales</taxon>
        <taxon>Corynebacteriaceae</taxon>
        <taxon>Corynebacterium</taxon>
    </lineage>
</organism>
<evidence type="ECO:0000259" key="4">
    <source>
        <dbReference type="PROSITE" id="PS50943"/>
    </source>
</evidence>
<dbReference type="KEGG" id="cted:CTEST_02755"/>
<dbReference type="AlphaFoldDB" id="A0A0G3H3M3"/>
<dbReference type="OrthoDB" id="4559617at2"/>
<keyword evidence="3" id="KW-0804">Transcription</keyword>
<evidence type="ECO:0000313" key="6">
    <source>
        <dbReference type="Proteomes" id="UP000035540"/>
    </source>
</evidence>
<dbReference type="InterPro" id="IPR010982">
    <property type="entry name" value="Lambda_DNA-bd_dom_sf"/>
</dbReference>
<dbReference type="RefSeq" id="WP_047252434.1">
    <property type="nucleotide sequence ID" value="NZ_CP011545.1"/>
</dbReference>
<evidence type="ECO:0000313" key="5">
    <source>
        <dbReference type="EMBL" id="AKK08006.1"/>
    </source>
</evidence>
<dbReference type="CDD" id="cd00093">
    <property type="entry name" value="HTH_XRE"/>
    <property type="match status" value="1"/>
</dbReference>
<reference evidence="5 6" key="1">
    <citation type="journal article" date="2015" name="Genome Announc.">
        <title>Complete Genome Sequence of the Type Strain Corynebacterium testudinoris DSM 44614, Recovered from Necrotic Lesions in the Mouth of a Tortoise.</title>
        <authorList>
            <person name="Ruckert C."/>
            <person name="Kriete M."/>
            <person name="Jaenicke S."/>
            <person name="Winkler A."/>
            <person name="Tauch A."/>
        </authorList>
    </citation>
    <scope>NUCLEOTIDE SEQUENCE [LARGE SCALE GENOMIC DNA]</scope>
    <source>
        <strain evidence="5 6">DSM 44614</strain>
    </source>
</reference>
<dbReference type="GO" id="GO:0003677">
    <property type="term" value="F:DNA binding"/>
    <property type="evidence" value="ECO:0007669"/>
    <property type="project" value="UniProtKB-KW"/>
</dbReference>
<dbReference type="GO" id="GO:0005829">
    <property type="term" value="C:cytosol"/>
    <property type="evidence" value="ECO:0007669"/>
    <property type="project" value="TreeGrafter"/>
</dbReference>
<proteinExistence type="predicted"/>
<name>A0A0G3H3M3_9CORY</name>
<feature type="domain" description="HTH cro/C1-type" evidence="4">
    <location>
        <begin position="21"/>
        <end position="81"/>
    </location>
</feature>
<dbReference type="Proteomes" id="UP000035540">
    <property type="component" value="Chromosome"/>
</dbReference>
<dbReference type="InterPro" id="IPR001387">
    <property type="entry name" value="Cro/C1-type_HTH"/>
</dbReference>
<accession>A0A0G3H3M3</accession>
<dbReference type="STRING" id="136857.CTEST_02755"/>
<reference evidence="6" key="2">
    <citation type="submission" date="2015-05" db="EMBL/GenBank/DDBJ databases">
        <title>Complete genome sequence of Corynebacterium testudinoris DSM 44614, recovered from necrotic lesions in the mouth of a tortoise.</title>
        <authorList>
            <person name="Ruckert C."/>
            <person name="Albersmeier A."/>
            <person name="Winkler A."/>
            <person name="Tauch A."/>
        </authorList>
    </citation>
    <scope>NUCLEOTIDE SEQUENCE [LARGE SCALE GENOMIC DNA]</scope>
    <source>
        <strain evidence="6">DSM 44614</strain>
    </source>
</reference>